<dbReference type="Pfam" id="PF02559">
    <property type="entry name" value="CarD_TRCF_RID"/>
    <property type="match status" value="1"/>
</dbReference>
<gene>
    <name evidence="2" type="ORF">SDC9_75445</name>
</gene>
<dbReference type="Gene3D" id="1.20.58.1290">
    <property type="entry name" value="CarD-like, C-terminal domain"/>
    <property type="match status" value="1"/>
</dbReference>
<organism evidence="2">
    <name type="scientific">bioreactor metagenome</name>
    <dbReference type="NCBI Taxonomy" id="1076179"/>
    <lineage>
        <taxon>unclassified sequences</taxon>
        <taxon>metagenomes</taxon>
        <taxon>ecological metagenomes</taxon>
    </lineage>
</organism>
<dbReference type="EMBL" id="VSSQ01005377">
    <property type="protein sequence ID" value="MPM28908.1"/>
    <property type="molecule type" value="Genomic_DNA"/>
</dbReference>
<dbReference type="AlphaFoldDB" id="A0A644YLN7"/>
<dbReference type="InterPro" id="IPR003711">
    <property type="entry name" value="CarD-like/TRCF_RID"/>
</dbReference>
<name>A0A644YLN7_9ZZZZ</name>
<reference evidence="2" key="1">
    <citation type="submission" date="2019-08" db="EMBL/GenBank/DDBJ databases">
        <authorList>
            <person name="Kucharzyk K."/>
            <person name="Murdoch R.W."/>
            <person name="Higgins S."/>
            <person name="Loffler F."/>
        </authorList>
    </citation>
    <scope>NUCLEOTIDE SEQUENCE</scope>
</reference>
<dbReference type="InterPro" id="IPR042215">
    <property type="entry name" value="CarD-like_C"/>
</dbReference>
<dbReference type="InterPro" id="IPR036101">
    <property type="entry name" value="CarD-like/TRCF_RID_sf"/>
</dbReference>
<proteinExistence type="predicted"/>
<sequence length="167" mass="19164">MFIKDDLVVYGSEGVCRVTNISTRKFGNADREYYILVPVNDVKSTIYVPVGNKKLEFKMHKVLSSIEINELISCMPQQEGLWIDNEILRKQKYQDILRNGKHLELISLIKAVHSQQEKLKITGKKLHQSDAKFLAEAQKMLHGEFSAALNIEIDEVIPFIMKKLSMS</sequence>
<comment type="caution">
    <text evidence="2">The sequence shown here is derived from an EMBL/GenBank/DDBJ whole genome shotgun (WGS) entry which is preliminary data.</text>
</comment>
<accession>A0A644YLN7</accession>
<protein>
    <recommendedName>
        <fullName evidence="1">CarD-like/TRCF RNAP-interacting domain-containing protein</fullName>
    </recommendedName>
</protein>
<dbReference type="Gene3D" id="2.40.10.170">
    <property type="match status" value="1"/>
</dbReference>
<dbReference type="SUPFAM" id="SSF141259">
    <property type="entry name" value="CarD-like"/>
    <property type="match status" value="1"/>
</dbReference>
<evidence type="ECO:0000259" key="1">
    <source>
        <dbReference type="SMART" id="SM01058"/>
    </source>
</evidence>
<evidence type="ECO:0000313" key="2">
    <source>
        <dbReference type="EMBL" id="MPM28908.1"/>
    </source>
</evidence>
<dbReference type="SMART" id="SM01058">
    <property type="entry name" value="CarD_TRCF"/>
    <property type="match status" value="1"/>
</dbReference>
<feature type="domain" description="CarD-like/TRCF RNAP-interacting" evidence="1">
    <location>
        <begin position="1"/>
        <end position="113"/>
    </location>
</feature>